<evidence type="ECO:0000313" key="2">
    <source>
        <dbReference type="Proteomes" id="UP001055879"/>
    </source>
</evidence>
<evidence type="ECO:0000313" key="1">
    <source>
        <dbReference type="EMBL" id="KAI3716195.1"/>
    </source>
</evidence>
<organism evidence="1 2">
    <name type="scientific">Arctium lappa</name>
    <name type="common">Greater burdock</name>
    <name type="synonym">Lappa major</name>
    <dbReference type="NCBI Taxonomy" id="4217"/>
    <lineage>
        <taxon>Eukaryota</taxon>
        <taxon>Viridiplantae</taxon>
        <taxon>Streptophyta</taxon>
        <taxon>Embryophyta</taxon>
        <taxon>Tracheophyta</taxon>
        <taxon>Spermatophyta</taxon>
        <taxon>Magnoliopsida</taxon>
        <taxon>eudicotyledons</taxon>
        <taxon>Gunneridae</taxon>
        <taxon>Pentapetalae</taxon>
        <taxon>asterids</taxon>
        <taxon>campanulids</taxon>
        <taxon>Asterales</taxon>
        <taxon>Asteraceae</taxon>
        <taxon>Carduoideae</taxon>
        <taxon>Cardueae</taxon>
        <taxon>Arctiinae</taxon>
        <taxon>Arctium</taxon>
    </lineage>
</organism>
<keyword evidence="2" id="KW-1185">Reference proteome</keyword>
<dbReference type="EMBL" id="CM042053">
    <property type="protein sequence ID" value="KAI3716195.1"/>
    <property type="molecule type" value="Genomic_DNA"/>
</dbReference>
<sequence length="140" mass="15743">MSSSSHLRWNFMLFFLLFSIQSGLYGLFYSEAFDFVLSFSMDIECEDAGDFIGGDFLEQVDGGRSNVIVSSEDYSGGVEDELVASSSGFDDIGDGFDEVEDGFDDVEDGFDDVENDSFHKCFNEHSDWRNPNRLTKSCCY</sequence>
<comment type="caution">
    <text evidence="1">The sequence shown here is derived from an EMBL/GenBank/DDBJ whole genome shotgun (WGS) entry which is preliminary data.</text>
</comment>
<name>A0ACB9B202_ARCLA</name>
<gene>
    <name evidence="1" type="ORF">L6452_23360</name>
</gene>
<dbReference type="Proteomes" id="UP001055879">
    <property type="component" value="Linkage Group LG07"/>
</dbReference>
<reference evidence="1 2" key="2">
    <citation type="journal article" date="2022" name="Mol. Ecol. Resour.">
        <title>The genomes of chicory, endive, great burdock and yacon provide insights into Asteraceae paleo-polyploidization history and plant inulin production.</title>
        <authorList>
            <person name="Fan W."/>
            <person name="Wang S."/>
            <person name="Wang H."/>
            <person name="Wang A."/>
            <person name="Jiang F."/>
            <person name="Liu H."/>
            <person name="Zhao H."/>
            <person name="Xu D."/>
            <person name="Zhang Y."/>
        </authorList>
    </citation>
    <scope>NUCLEOTIDE SEQUENCE [LARGE SCALE GENOMIC DNA]</scope>
    <source>
        <strain evidence="2">cv. Niubang</strain>
    </source>
</reference>
<reference evidence="2" key="1">
    <citation type="journal article" date="2022" name="Mol. Ecol. Resour.">
        <title>The genomes of chicory, endive, great burdock and yacon provide insights into Asteraceae palaeo-polyploidization history and plant inulin production.</title>
        <authorList>
            <person name="Fan W."/>
            <person name="Wang S."/>
            <person name="Wang H."/>
            <person name="Wang A."/>
            <person name="Jiang F."/>
            <person name="Liu H."/>
            <person name="Zhao H."/>
            <person name="Xu D."/>
            <person name="Zhang Y."/>
        </authorList>
    </citation>
    <scope>NUCLEOTIDE SEQUENCE [LARGE SCALE GENOMIC DNA]</scope>
    <source>
        <strain evidence="2">cv. Niubang</strain>
    </source>
</reference>
<accession>A0ACB9B202</accession>
<protein>
    <submittedName>
        <fullName evidence="1">Uncharacterized protein</fullName>
    </submittedName>
</protein>
<proteinExistence type="predicted"/>